<gene>
    <name evidence="2" type="ORF">BTE48_03595</name>
</gene>
<name>A0A1T4QDM8_9GAMM</name>
<comment type="caution">
    <text evidence="2">The sequence shown here is derived from an EMBL/GenBank/DDBJ whole genome shotgun (WGS) entry which is preliminary data.</text>
</comment>
<sequence>MTAPETNTTLKTSAQAAEILGFSEYTIRLSRATGTLAGVEAPPFIKMGRNVRYKKSDLDNWLAQFQTFTNTAQAAMAVA</sequence>
<dbReference type="OrthoDB" id="8537306at2"/>
<dbReference type="Proteomes" id="UP000191418">
    <property type="component" value="Unassembled WGS sequence"/>
</dbReference>
<organism evidence="2 3">
    <name type="scientific">Oceanospirillum multiglobuliferum</name>
    <dbReference type="NCBI Taxonomy" id="64969"/>
    <lineage>
        <taxon>Bacteria</taxon>
        <taxon>Pseudomonadati</taxon>
        <taxon>Pseudomonadota</taxon>
        <taxon>Gammaproteobacteria</taxon>
        <taxon>Oceanospirillales</taxon>
        <taxon>Oceanospirillaceae</taxon>
        <taxon>Oceanospirillum</taxon>
    </lineage>
</organism>
<dbReference type="EMBL" id="MTSM01000003">
    <property type="protein sequence ID" value="OPX56520.1"/>
    <property type="molecule type" value="Genomic_DNA"/>
</dbReference>
<dbReference type="AlphaFoldDB" id="A0A1T4QDM8"/>
<dbReference type="InterPro" id="IPR041657">
    <property type="entry name" value="HTH_17"/>
</dbReference>
<dbReference type="InterPro" id="IPR009061">
    <property type="entry name" value="DNA-bd_dom_put_sf"/>
</dbReference>
<evidence type="ECO:0000313" key="3">
    <source>
        <dbReference type="Proteomes" id="UP000191418"/>
    </source>
</evidence>
<evidence type="ECO:0000313" key="2">
    <source>
        <dbReference type="EMBL" id="OPX56520.1"/>
    </source>
</evidence>
<keyword evidence="3" id="KW-1185">Reference proteome</keyword>
<feature type="domain" description="Helix-turn-helix" evidence="1">
    <location>
        <begin position="12"/>
        <end position="64"/>
    </location>
</feature>
<proteinExistence type="predicted"/>
<dbReference type="Pfam" id="PF12728">
    <property type="entry name" value="HTH_17"/>
    <property type="match status" value="1"/>
</dbReference>
<evidence type="ECO:0000259" key="1">
    <source>
        <dbReference type="Pfam" id="PF12728"/>
    </source>
</evidence>
<protein>
    <recommendedName>
        <fullName evidence="1">Helix-turn-helix domain-containing protein</fullName>
    </recommendedName>
</protein>
<accession>A0A1T4QDM8</accession>
<dbReference type="SUPFAM" id="SSF46955">
    <property type="entry name" value="Putative DNA-binding domain"/>
    <property type="match status" value="1"/>
</dbReference>
<reference evidence="2 3" key="1">
    <citation type="submission" date="2017-01" db="EMBL/GenBank/DDBJ databases">
        <title>Genome Sequencing of a Marine Spirillum, Oceanospirillum multiglobuliferum ATCC 33336, from Japan.</title>
        <authorList>
            <person name="Carney J.G."/>
            <person name="Trachtenberg A.M."/>
            <person name="Rheaume B.A."/>
            <person name="Linnane J.D."/>
            <person name="Pitts N.L."/>
            <person name="Mykles D.L."/>
            <person name="Maclea K.S."/>
        </authorList>
    </citation>
    <scope>NUCLEOTIDE SEQUENCE [LARGE SCALE GENOMIC DNA]</scope>
    <source>
        <strain evidence="2 3">ATCC 33336</strain>
    </source>
</reference>
<dbReference type="STRING" id="64969.SAMN02745127_01842"/>
<dbReference type="RefSeq" id="WP_078745441.1">
    <property type="nucleotide sequence ID" value="NZ_FUXG01000011.1"/>
</dbReference>